<feature type="chain" id="PRO_5016254116" description="Big-1 domain-containing protein" evidence="2">
    <location>
        <begin position="31"/>
        <end position="227"/>
    </location>
</feature>
<comment type="caution">
    <text evidence="3">The sequence shown here is derived from an EMBL/GenBank/DDBJ whole genome shotgun (WGS) entry which is preliminary data.</text>
</comment>
<sequence length="227" mass="23340">MKKTFPSSIYKRALKFSSLGLFLAFCVVIAACGNNSSQANLESPSVTATIVFGTNDSPTPSLPDYLCGAWATDTSPQISSGKMIMVYAKFVHTVDGNPVGVGDATATATVRWWDGSVTTQTVQTTSDGLAVFSIPPRADAVGKLTLVNVTFSKEGTPGCTVPQAAYFTISSGGTATATKTASPQATGSPTQETPTPTATSTAVPFPTVTITVTFPPGPPRGTATPHP</sequence>
<dbReference type="OrthoDB" id="166677at2"/>
<gene>
    <name evidence="3" type="ORF">A4R35_05175</name>
</gene>
<dbReference type="Proteomes" id="UP000248706">
    <property type="component" value="Unassembled WGS sequence"/>
</dbReference>
<dbReference type="RefSeq" id="WP_112427211.1">
    <property type="nucleotide sequence ID" value="NZ_MCIF01000002.1"/>
</dbReference>
<keyword evidence="2" id="KW-0732">Signal</keyword>
<feature type="region of interest" description="Disordered" evidence="1">
    <location>
        <begin position="176"/>
        <end position="227"/>
    </location>
</feature>
<evidence type="ECO:0000256" key="1">
    <source>
        <dbReference type="SAM" id="MobiDB-lite"/>
    </source>
</evidence>
<dbReference type="EMBL" id="MCIF01000002">
    <property type="protein sequence ID" value="RAQ94917.1"/>
    <property type="molecule type" value="Genomic_DNA"/>
</dbReference>
<proteinExistence type="predicted"/>
<evidence type="ECO:0008006" key="5">
    <source>
        <dbReference type="Google" id="ProtNLM"/>
    </source>
</evidence>
<reference evidence="3 4" key="1">
    <citation type="submission" date="2016-08" db="EMBL/GenBank/DDBJ databases">
        <title>Analysis of Carbohydrate Active Enzymes in Thermogemmatispora T81 Reveals Carbohydrate Degradation Ability.</title>
        <authorList>
            <person name="Tomazini A."/>
            <person name="Lal S."/>
            <person name="Stott M."/>
            <person name="Henrissat B."/>
            <person name="Polikarpov I."/>
            <person name="Sparling R."/>
            <person name="Levin D.B."/>
        </authorList>
    </citation>
    <scope>NUCLEOTIDE SEQUENCE [LARGE SCALE GENOMIC DNA]</scope>
    <source>
        <strain evidence="3 4">T81</strain>
    </source>
</reference>
<keyword evidence="4" id="KW-1185">Reference proteome</keyword>
<name>A0A328VBC9_9CHLR</name>
<evidence type="ECO:0000313" key="3">
    <source>
        <dbReference type="EMBL" id="RAQ94917.1"/>
    </source>
</evidence>
<evidence type="ECO:0000313" key="4">
    <source>
        <dbReference type="Proteomes" id="UP000248706"/>
    </source>
</evidence>
<dbReference type="PROSITE" id="PS51257">
    <property type="entry name" value="PROKAR_LIPOPROTEIN"/>
    <property type="match status" value="1"/>
</dbReference>
<organism evidence="3 4">
    <name type="scientific">Thermogemmatispora tikiterensis</name>
    <dbReference type="NCBI Taxonomy" id="1825093"/>
    <lineage>
        <taxon>Bacteria</taxon>
        <taxon>Bacillati</taxon>
        <taxon>Chloroflexota</taxon>
        <taxon>Ktedonobacteria</taxon>
        <taxon>Thermogemmatisporales</taxon>
        <taxon>Thermogemmatisporaceae</taxon>
        <taxon>Thermogemmatispora</taxon>
    </lineage>
</organism>
<feature type="compositionally biased region" description="Low complexity" evidence="1">
    <location>
        <begin position="176"/>
        <end position="214"/>
    </location>
</feature>
<evidence type="ECO:0000256" key="2">
    <source>
        <dbReference type="SAM" id="SignalP"/>
    </source>
</evidence>
<dbReference type="AlphaFoldDB" id="A0A328VBC9"/>
<feature type="signal peptide" evidence="2">
    <location>
        <begin position="1"/>
        <end position="30"/>
    </location>
</feature>
<accession>A0A328VBC9</accession>
<protein>
    <recommendedName>
        <fullName evidence="5">Big-1 domain-containing protein</fullName>
    </recommendedName>
</protein>